<gene>
    <name evidence="3" type="primary">LOC108563344</name>
</gene>
<feature type="region of interest" description="Disordered" evidence="1">
    <location>
        <begin position="136"/>
        <end position="169"/>
    </location>
</feature>
<evidence type="ECO:0000313" key="2">
    <source>
        <dbReference type="Proteomes" id="UP000695000"/>
    </source>
</evidence>
<sequence>MKKLGLLTHDQDKSPIKTESIVIAPIEIENVESKCETASNDNTSSTTVLADDENIKHFLEEESAVREETTLVGEEMNPDNSKEDTDECISDIALDVENDLELDSIKSEEEITNEGEEIQRDEVKLEEVVESFSNLDINENREETNSQLEIETESTVDNDSAIDSQESPVFRDCSLEEIRIVSNDEVSQNAAGESREAKKCEYFTVNFNEDVPMTKAAENIGDCSGSEEDCSDSRIWEEEEEEEISKRDSGGKGKRRGRRSDENKCSLS</sequence>
<evidence type="ECO:0000313" key="3">
    <source>
        <dbReference type="RefSeq" id="XP_017777483.1"/>
    </source>
</evidence>
<proteinExistence type="predicted"/>
<dbReference type="GeneID" id="108563344"/>
<protein>
    <submittedName>
        <fullName evidence="3">Uncharacterized protein LOC108563344</fullName>
    </submittedName>
</protein>
<keyword evidence="2" id="KW-1185">Reference proteome</keyword>
<feature type="region of interest" description="Disordered" evidence="1">
    <location>
        <begin position="218"/>
        <end position="268"/>
    </location>
</feature>
<evidence type="ECO:0000256" key="1">
    <source>
        <dbReference type="SAM" id="MobiDB-lite"/>
    </source>
</evidence>
<organism evidence="2 3">
    <name type="scientific">Nicrophorus vespilloides</name>
    <name type="common">Boreal carrion beetle</name>
    <dbReference type="NCBI Taxonomy" id="110193"/>
    <lineage>
        <taxon>Eukaryota</taxon>
        <taxon>Metazoa</taxon>
        <taxon>Ecdysozoa</taxon>
        <taxon>Arthropoda</taxon>
        <taxon>Hexapoda</taxon>
        <taxon>Insecta</taxon>
        <taxon>Pterygota</taxon>
        <taxon>Neoptera</taxon>
        <taxon>Endopterygota</taxon>
        <taxon>Coleoptera</taxon>
        <taxon>Polyphaga</taxon>
        <taxon>Staphyliniformia</taxon>
        <taxon>Silphidae</taxon>
        <taxon>Nicrophorinae</taxon>
        <taxon>Nicrophorus</taxon>
    </lineage>
</organism>
<accession>A0ABM1MSD3</accession>
<dbReference type="RefSeq" id="XP_017777483.1">
    <property type="nucleotide sequence ID" value="XM_017921994.1"/>
</dbReference>
<dbReference type="Proteomes" id="UP000695000">
    <property type="component" value="Unplaced"/>
</dbReference>
<feature type="compositionally biased region" description="Polar residues" evidence="1">
    <location>
        <begin position="157"/>
        <end position="167"/>
    </location>
</feature>
<name>A0ABM1MSD3_NICVS</name>
<reference evidence="3" key="1">
    <citation type="submission" date="2025-08" db="UniProtKB">
        <authorList>
            <consortium name="RefSeq"/>
        </authorList>
    </citation>
    <scope>IDENTIFICATION</scope>
    <source>
        <tissue evidence="3">Whole Larva</tissue>
    </source>
</reference>
<feature type="compositionally biased region" description="Basic and acidic residues" evidence="1">
    <location>
        <begin position="259"/>
        <end position="268"/>
    </location>
</feature>